<protein>
    <submittedName>
        <fullName evidence="2">Uncharacterized protein</fullName>
    </submittedName>
</protein>
<dbReference type="OrthoDB" id="10031651at2759"/>
<gene>
    <name evidence="2" type="ORF">EDS130_LOCUS36336</name>
</gene>
<feature type="transmembrane region" description="Helical" evidence="1">
    <location>
        <begin position="239"/>
        <end position="259"/>
    </location>
</feature>
<dbReference type="Gene3D" id="1.20.1070.10">
    <property type="entry name" value="Rhodopsin 7-helix transmembrane proteins"/>
    <property type="match status" value="1"/>
</dbReference>
<sequence length="329" mass="38183">MSNETNVSEEEINEIVPSAKVQFWTFLIFEIPSLICLIYLVYHLLTNKNLRQALNNHVIIILLFLCLIIEIIDIPLYLDAFLHNGTNSFHPSTNICLLWWLIDYGAYGAVIIMLTWASFERHILIFHHNRFLSTKRKRIIFHYIPLGLIAIYIIGFYIGVIIFPPCENTFDMDSLSCGSSPCYLEVTWLDMCDFMLNGVICTVIEAICSVGLLIRVIWQKHRVHQPILWRKHRKMTIQLLSISTLSLSIIFPQSLLAFIRKMIPGMDSFAAVSASYFFYLVSFVILLLPIVSLACLPELWRKFLIFKRRPRQTITVPFVAAPKRRIDLK</sequence>
<feature type="transmembrane region" description="Helical" evidence="1">
    <location>
        <begin position="57"/>
        <end position="78"/>
    </location>
</feature>
<name>A0A815LBA0_ADIRI</name>
<evidence type="ECO:0000313" key="2">
    <source>
        <dbReference type="EMBL" id="CAF1405652.1"/>
    </source>
</evidence>
<feature type="transmembrane region" description="Helical" evidence="1">
    <location>
        <begin position="98"/>
        <end position="119"/>
    </location>
</feature>
<dbReference type="AlphaFoldDB" id="A0A815LBA0"/>
<reference evidence="2" key="1">
    <citation type="submission" date="2021-02" db="EMBL/GenBank/DDBJ databases">
        <authorList>
            <person name="Nowell W R."/>
        </authorList>
    </citation>
    <scope>NUCLEOTIDE SEQUENCE</scope>
</reference>
<feature type="transmembrane region" description="Helical" evidence="1">
    <location>
        <begin position="279"/>
        <end position="300"/>
    </location>
</feature>
<keyword evidence="1" id="KW-0472">Membrane</keyword>
<proteinExistence type="predicted"/>
<evidence type="ECO:0000313" key="3">
    <source>
        <dbReference type="Proteomes" id="UP000663852"/>
    </source>
</evidence>
<dbReference type="EMBL" id="CAJNOJ010000336">
    <property type="protein sequence ID" value="CAF1405652.1"/>
    <property type="molecule type" value="Genomic_DNA"/>
</dbReference>
<keyword evidence="1" id="KW-1133">Transmembrane helix</keyword>
<accession>A0A815LBA0</accession>
<evidence type="ECO:0000256" key="1">
    <source>
        <dbReference type="SAM" id="Phobius"/>
    </source>
</evidence>
<feature type="transmembrane region" description="Helical" evidence="1">
    <location>
        <begin position="140"/>
        <end position="163"/>
    </location>
</feature>
<keyword evidence="1" id="KW-0812">Transmembrane</keyword>
<feature type="transmembrane region" description="Helical" evidence="1">
    <location>
        <begin position="23"/>
        <end position="45"/>
    </location>
</feature>
<dbReference type="Proteomes" id="UP000663852">
    <property type="component" value="Unassembled WGS sequence"/>
</dbReference>
<feature type="transmembrane region" description="Helical" evidence="1">
    <location>
        <begin position="194"/>
        <end position="218"/>
    </location>
</feature>
<dbReference type="SUPFAM" id="SSF81321">
    <property type="entry name" value="Family A G protein-coupled receptor-like"/>
    <property type="match status" value="1"/>
</dbReference>
<organism evidence="2 3">
    <name type="scientific">Adineta ricciae</name>
    <name type="common">Rotifer</name>
    <dbReference type="NCBI Taxonomy" id="249248"/>
    <lineage>
        <taxon>Eukaryota</taxon>
        <taxon>Metazoa</taxon>
        <taxon>Spiralia</taxon>
        <taxon>Gnathifera</taxon>
        <taxon>Rotifera</taxon>
        <taxon>Eurotatoria</taxon>
        <taxon>Bdelloidea</taxon>
        <taxon>Adinetida</taxon>
        <taxon>Adinetidae</taxon>
        <taxon>Adineta</taxon>
    </lineage>
</organism>
<comment type="caution">
    <text evidence="2">The sequence shown here is derived from an EMBL/GenBank/DDBJ whole genome shotgun (WGS) entry which is preliminary data.</text>
</comment>